<accession>A0ABY2X982</accession>
<dbReference type="Gene3D" id="1.25.40.10">
    <property type="entry name" value="Tetratricopeptide repeat domain"/>
    <property type="match status" value="1"/>
</dbReference>
<evidence type="ECO:0000313" key="6">
    <source>
        <dbReference type="Proteomes" id="UP001191082"/>
    </source>
</evidence>
<sequence length="451" mass="49132">MTNEHLHHPDLAGDAAAQADWVAVQIGFLAHSAQTPQAMARLLAARPEFSRGHAVMGLFYLLLGRAELIAPARDALNKARSSQSGADTQYVAALEAWLAGAPSRAVACCETILRDSPHDALAMKLSQAIRFVLGDSAGMRRSIERVLPAYGADHPARGYALGCHAFTLEETGAYSRAEITGRQALWLAPDDAWGLHAVAHVHDMTGRSAEGLAWLTGREGAWAHCNNFRYHVWWHMALMLLDQGDIAGALALYDREIRAERTDDYRDIANATSLLMRIELEGGTVGARWEELGALCAARTGDGCLIFADLHYMLALEGSGRAADSAALLKRVARDGAAHSGEFARCMADPGQEAMLGLRAFAAANWGAAFTHLARARATLPRAGGSHAQRDIFERMTIDAALRAGFLDDAERLLSERTRLRAMREDLYCAKRRDMIEQAREPAGRYRVPAQ</sequence>
<evidence type="ECO:0000256" key="2">
    <source>
        <dbReference type="ARBA" id="ARBA00019992"/>
    </source>
</evidence>
<dbReference type="EMBL" id="VCPC01000002">
    <property type="protein sequence ID" value="TMV12911.1"/>
    <property type="molecule type" value="Genomic_DNA"/>
</dbReference>
<comment type="caution">
    <text evidence="5">The sequence shown here is derived from an EMBL/GenBank/DDBJ whole genome shotgun (WGS) entry which is preliminary data.</text>
</comment>
<dbReference type="PANTHER" id="PTHR16263:SF4">
    <property type="entry name" value="TETRATRICOPEPTIDE REPEAT PROTEIN 38"/>
    <property type="match status" value="1"/>
</dbReference>
<organism evidence="5 6">
    <name type="scientific">Arenibacterium halophilum</name>
    <dbReference type="NCBI Taxonomy" id="2583821"/>
    <lineage>
        <taxon>Bacteria</taxon>
        <taxon>Pseudomonadati</taxon>
        <taxon>Pseudomonadota</taxon>
        <taxon>Alphaproteobacteria</taxon>
        <taxon>Rhodobacterales</taxon>
        <taxon>Paracoccaceae</taxon>
        <taxon>Arenibacterium</taxon>
    </lineage>
</organism>
<evidence type="ECO:0000256" key="1">
    <source>
        <dbReference type="ARBA" id="ARBA00005857"/>
    </source>
</evidence>
<dbReference type="InterPro" id="IPR033891">
    <property type="entry name" value="TTC38"/>
</dbReference>
<keyword evidence="4" id="KW-0802">TPR repeat</keyword>
<dbReference type="RefSeq" id="WP_138863467.1">
    <property type="nucleotide sequence ID" value="NZ_VCPC01000002.1"/>
</dbReference>
<dbReference type="SUPFAM" id="SSF48452">
    <property type="entry name" value="TPR-like"/>
    <property type="match status" value="1"/>
</dbReference>
<evidence type="ECO:0000256" key="3">
    <source>
        <dbReference type="ARBA" id="ARBA00022737"/>
    </source>
</evidence>
<protein>
    <recommendedName>
        <fullName evidence="2">Tetratricopeptide repeat protein 38</fullName>
    </recommendedName>
</protein>
<gene>
    <name evidence="5" type="ORF">FGK64_08920</name>
</gene>
<dbReference type="PANTHER" id="PTHR16263">
    <property type="entry name" value="TETRATRICOPEPTIDE REPEAT PROTEIN 38"/>
    <property type="match status" value="1"/>
</dbReference>
<keyword evidence="3" id="KW-0677">Repeat</keyword>
<keyword evidence="6" id="KW-1185">Reference proteome</keyword>
<dbReference type="CDD" id="cd05804">
    <property type="entry name" value="StaR_like"/>
    <property type="match status" value="1"/>
</dbReference>
<evidence type="ECO:0000256" key="4">
    <source>
        <dbReference type="ARBA" id="ARBA00022803"/>
    </source>
</evidence>
<dbReference type="Proteomes" id="UP001191082">
    <property type="component" value="Unassembled WGS sequence"/>
</dbReference>
<comment type="similarity">
    <text evidence="1">Belongs to the TTC38 family.</text>
</comment>
<reference evidence="5 6" key="1">
    <citation type="submission" date="2019-05" db="EMBL/GenBank/DDBJ databases">
        <title>Marivita sp. nov. isolated from sea sediment.</title>
        <authorList>
            <person name="Kim W."/>
        </authorList>
    </citation>
    <scope>NUCLEOTIDE SEQUENCE [LARGE SCALE GENOMIC DNA]</scope>
    <source>
        <strain evidence="5 6">CAU 1492</strain>
    </source>
</reference>
<name>A0ABY2X982_9RHOB</name>
<proteinExistence type="inferred from homology"/>
<evidence type="ECO:0000313" key="5">
    <source>
        <dbReference type="EMBL" id="TMV12911.1"/>
    </source>
</evidence>
<dbReference type="InterPro" id="IPR011990">
    <property type="entry name" value="TPR-like_helical_dom_sf"/>
</dbReference>